<feature type="transmembrane region" description="Helical" evidence="1">
    <location>
        <begin position="7"/>
        <end position="24"/>
    </location>
</feature>
<reference evidence="2" key="2">
    <citation type="submission" date="2021-04" db="EMBL/GenBank/DDBJ databases">
        <authorList>
            <person name="Gilroy R."/>
        </authorList>
    </citation>
    <scope>NUCLEOTIDE SEQUENCE</scope>
    <source>
        <strain evidence="2">ChiSxjej5B17-1746</strain>
    </source>
</reference>
<evidence type="ECO:0000313" key="2">
    <source>
        <dbReference type="EMBL" id="HIW77830.1"/>
    </source>
</evidence>
<accession>A0A9D1QYV0</accession>
<proteinExistence type="predicted"/>
<keyword evidence="1" id="KW-1133">Transmembrane helix</keyword>
<reference evidence="2" key="1">
    <citation type="journal article" date="2021" name="PeerJ">
        <title>Extensive microbial diversity within the chicken gut microbiome revealed by metagenomics and culture.</title>
        <authorList>
            <person name="Gilroy R."/>
            <person name="Ravi A."/>
            <person name="Getino M."/>
            <person name="Pursley I."/>
            <person name="Horton D.L."/>
            <person name="Alikhan N.F."/>
            <person name="Baker D."/>
            <person name="Gharbi K."/>
            <person name="Hall N."/>
            <person name="Watson M."/>
            <person name="Adriaenssens E.M."/>
            <person name="Foster-Nyarko E."/>
            <person name="Jarju S."/>
            <person name="Secka A."/>
            <person name="Antonio M."/>
            <person name="Oren A."/>
            <person name="Chaudhuri R.R."/>
            <person name="La Ragione R."/>
            <person name="Hildebrand F."/>
            <person name="Pallen M.J."/>
        </authorList>
    </citation>
    <scope>NUCLEOTIDE SEQUENCE</scope>
    <source>
        <strain evidence="2">ChiSxjej5B17-1746</strain>
    </source>
</reference>
<dbReference type="Proteomes" id="UP000824264">
    <property type="component" value="Unassembled WGS sequence"/>
</dbReference>
<evidence type="ECO:0000313" key="3">
    <source>
        <dbReference type="Proteomes" id="UP000824264"/>
    </source>
</evidence>
<keyword evidence="1" id="KW-0812">Transmembrane</keyword>
<comment type="caution">
    <text evidence="2">The sequence shown here is derived from an EMBL/GenBank/DDBJ whole genome shotgun (WGS) entry which is preliminary data.</text>
</comment>
<gene>
    <name evidence="2" type="ORF">H9874_01625</name>
</gene>
<name>A0A9D1QYV0_9BACT</name>
<organism evidence="2 3">
    <name type="scientific">Candidatus Bilophila faecipullorum</name>
    <dbReference type="NCBI Taxonomy" id="2838482"/>
    <lineage>
        <taxon>Bacteria</taxon>
        <taxon>Pseudomonadati</taxon>
        <taxon>Thermodesulfobacteriota</taxon>
        <taxon>Desulfovibrionia</taxon>
        <taxon>Desulfovibrionales</taxon>
        <taxon>Desulfovibrionaceae</taxon>
        <taxon>Bilophila</taxon>
    </lineage>
</organism>
<evidence type="ECO:0000256" key="1">
    <source>
        <dbReference type="SAM" id="Phobius"/>
    </source>
</evidence>
<dbReference type="EMBL" id="DXGI01000062">
    <property type="protein sequence ID" value="HIW77830.1"/>
    <property type="molecule type" value="Genomic_DNA"/>
</dbReference>
<protein>
    <submittedName>
        <fullName evidence="2">Uncharacterized protein</fullName>
    </submittedName>
</protein>
<sequence length="59" mass="6786">MTGKSYPWMMGASGMWLLWGIVLYTRRQGWWELALIVMSALGMVGLFFLKVMARAMMPI</sequence>
<feature type="transmembrane region" description="Helical" evidence="1">
    <location>
        <begin position="30"/>
        <end position="49"/>
    </location>
</feature>
<dbReference type="AlphaFoldDB" id="A0A9D1QYV0"/>
<keyword evidence="1" id="KW-0472">Membrane</keyword>